<evidence type="ECO:0000256" key="15">
    <source>
        <dbReference type="ARBA" id="ARBA00023173"/>
    </source>
</evidence>
<dbReference type="GO" id="GO:0030672">
    <property type="term" value="C:synaptic vesicle membrane"/>
    <property type="evidence" value="ECO:0007669"/>
    <property type="project" value="UniProtKB-SubCell"/>
</dbReference>
<evidence type="ECO:0000256" key="16">
    <source>
        <dbReference type="ARBA" id="ARBA00023201"/>
    </source>
</evidence>
<evidence type="ECO:0000256" key="9">
    <source>
        <dbReference type="ARBA" id="ARBA00022847"/>
    </source>
</evidence>
<name>A0A8C7WHN1_ONCMY</name>
<dbReference type="Gene3D" id="1.20.1250.20">
    <property type="entry name" value="MFS general substrate transporter like domains"/>
    <property type="match status" value="2"/>
</dbReference>
<evidence type="ECO:0000256" key="20">
    <source>
        <dbReference type="ARBA" id="ARBA00024167"/>
    </source>
</evidence>
<sequence length="548" mass="60233">MYCLLGICLNLHVLCYRKIDGTNADEEDQMELTEDAEQVTPRHSAPLFDCGCCGLPKRYIIAILSGLGFCISFGIRCNLGVAIVEMVNNNTVYINGTPVLQPAQFNWDPETVGLIHGSFFWGYIVTQIPGGFISNKLAANRVFGAAIFLTSILNMFIPSAARRHYGCVMLVRILQGLVEGVTYPACHGMWAKWAPPLERSRLATTSFCGSYAGAVIAMPLAGVLVQFVGWPSVFYIYGVFGIIWYIFWLLLAYGSPAAHPTISNEERIYIETTIGEGVKILSATEKFKTPWLRFFTSMPVYAIIVANFCRSWTFYLLLISQPAYFEEVFGFSIGKVGLLSAVPHMVMTIVVPIGGQLADFLRSRKIMSTTNVRKIMNCGGFGMEATLLLVVGFSHTRGVAISFLVLAVGFSGFAISGFNVNHLDIAPRYASILMGISNGVGTLSGMVCPLIVGALTKHKTRLEWQNVFVIAAIVHYTGVIFYAIFASGEKQDWADPESTSDDKIGIIDEDELAEETELNSEIAMAPKKSYGTTENPSSWKKKRGVTME</sequence>
<dbReference type="AlphaFoldDB" id="A0A8C7WHN1"/>
<feature type="transmembrane region" description="Helical" evidence="26">
    <location>
        <begin position="467"/>
        <end position="485"/>
    </location>
</feature>
<evidence type="ECO:0000256" key="6">
    <source>
        <dbReference type="ARBA" id="ARBA00022599"/>
    </source>
</evidence>
<keyword evidence="12" id="KW-0915">Sodium</keyword>
<feature type="transmembrane region" description="Helical" evidence="26">
    <location>
        <begin position="331"/>
        <end position="354"/>
    </location>
</feature>
<dbReference type="InterPro" id="IPR011701">
    <property type="entry name" value="MFS"/>
</dbReference>
<feature type="transmembrane region" description="Helical" evidence="26">
    <location>
        <begin position="234"/>
        <end position="253"/>
    </location>
</feature>
<feature type="transmembrane region" description="Helical" evidence="26">
    <location>
        <begin position="142"/>
        <end position="161"/>
    </location>
</feature>
<reference evidence="28" key="1">
    <citation type="submission" date="2020-07" db="EMBL/GenBank/DDBJ databases">
        <title>A long reads based de novo assembly of the rainbow trout Arlee double haploid line genome.</title>
        <authorList>
            <person name="Gao G."/>
            <person name="Palti Y."/>
        </authorList>
    </citation>
    <scope>NUCLEOTIDE SEQUENCE [LARGE SCALE GENOMIC DNA]</scope>
</reference>
<proteinExistence type="inferred from homology"/>
<dbReference type="GO" id="GO:0007600">
    <property type="term" value="P:sensory perception"/>
    <property type="evidence" value="ECO:0007669"/>
    <property type="project" value="UniProtKB-ARBA"/>
</dbReference>
<keyword evidence="3" id="KW-0813">Transport</keyword>
<keyword evidence="8" id="KW-0532">Neurotransmitter transport</keyword>
<dbReference type="GO" id="GO:0034707">
    <property type="term" value="C:chloride channel complex"/>
    <property type="evidence" value="ECO:0007669"/>
    <property type="project" value="UniProtKB-KW"/>
</dbReference>
<dbReference type="InterPro" id="IPR020846">
    <property type="entry name" value="MFS_dom"/>
</dbReference>
<dbReference type="PANTHER" id="PTHR11662:SF207">
    <property type="entry name" value="VESICULAR GLUTAMATE TRANSPORTER 3"/>
    <property type="match status" value="1"/>
</dbReference>
<keyword evidence="15" id="KW-0869">Chloride channel</keyword>
<dbReference type="CDD" id="cd17382">
    <property type="entry name" value="MFS_SLC17A6_7_8_VGluT"/>
    <property type="match status" value="1"/>
</dbReference>
<keyword evidence="13" id="KW-0406">Ion transport</keyword>
<dbReference type="GO" id="GO:0005313">
    <property type="term" value="F:L-glutamate transmembrane transporter activity"/>
    <property type="evidence" value="ECO:0007669"/>
    <property type="project" value="TreeGrafter"/>
</dbReference>
<feature type="transmembrane region" description="Helical" evidence="26">
    <location>
        <begin position="432"/>
        <end position="455"/>
    </location>
</feature>
<evidence type="ECO:0000256" key="10">
    <source>
        <dbReference type="ARBA" id="ARBA00022989"/>
    </source>
</evidence>
<comment type="similarity">
    <text evidence="24">Belongs to the major facilitator superfamily. Sodium/anion cotransporter family. VGLUT subfamily.</text>
</comment>
<evidence type="ECO:0000256" key="2">
    <source>
        <dbReference type="ARBA" id="ARBA00004651"/>
    </source>
</evidence>
<keyword evidence="6" id="KW-0771">Synaptosome</keyword>
<reference evidence="28" key="2">
    <citation type="submission" date="2025-08" db="UniProtKB">
        <authorList>
            <consortium name="Ensembl"/>
        </authorList>
    </citation>
    <scope>IDENTIFICATION</scope>
</reference>
<evidence type="ECO:0000256" key="8">
    <source>
        <dbReference type="ARBA" id="ARBA00022775"/>
    </source>
</evidence>
<keyword evidence="16" id="KW-0739">Sodium transport</keyword>
<evidence type="ECO:0000256" key="25">
    <source>
        <dbReference type="SAM" id="MobiDB-lite"/>
    </source>
</evidence>
<dbReference type="Proteomes" id="UP000694395">
    <property type="component" value="Chromosome 1"/>
</dbReference>
<evidence type="ECO:0000313" key="29">
    <source>
        <dbReference type="Proteomes" id="UP000694395"/>
    </source>
</evidence>
<feature type="region of interest" description="Disordered" evidence="25">
    <location>
        <begin position="518"/>
        <end position="548"/>
    </location>
</feature>
<evidence type="ECO:0000256" key="1">
    <source>
        <dbReference type="ARBA" id="ARBA00004432"/>
    </source>
</evidence>
<dbReference type="Pfam" id="PF07690">
    <property type="entry name" value="MFS_1"/>
    <property type="match status" value="1"/>
</dbReference>
<keyword evidence="18" id="KW-0407">Ion channel</keyword>
<evidence type="ECO:0000256" key="21">
    <source>
        <dbReference type="ARBA" id="ARBA00034102"/>
    </source>
</evidence>
<keyword evidence="29" id="KW-1185">Reference proteome</keyword>
<evidence type="ECO:0000256" key="5">
    <source>
        <dbReference type="ARBA" id="ARBA00022592"/>
    </source>
</evidence>
<comment type="subcellular location">
    <subcellularLocation>
        <location evidence="2">Cell membrane</location>
        <topology evidence="2">Multi-pass membrane protein</topology>
    </subcellularLocation>
    <subcellularLocation>
        <location evidence="1">Cytoplasmic vesicle</location>
        <location evidence="1">Secretory vesicle</location>
        <location evidence="1">Synaptic vesicle membrane</location>
    </subcellularLocation>
    <subcellularLocation>
        <location evidence="21">Synapse</location>
        <location evidence="21">Synaptosome</location>
    </subcellularLocation>
</comment>
<evidence type="ECO:0000313" key="28">
    <source>
        <dbReference type="Ensembl" id="ENSOMYP00000101549.1"/>
    </source>
</evidence>
<comment type="catalytic activity">
    <reaction evidence="23">
        <text>L-glutamate(out) = L-glutamate(in)</text>
        <dbReference type="Rhea" id="RHEA:66336"/>
        <dbReference type="ChEBI" id="CHEBI:29985"/>
    </reaction>
</comment>
<dbReference type="Ensembl" id="ENSOMYT00000110145.2">
    <property type="protein sequence ID" value="ENSOMYP00000101549.1"/>
    <property type="gene ID" value="ENSOMYG00000045652.2"/>
</dbReference>
<evidence type="ECO:0000259" key="27">
    <source>
        <dbReference type="PROSITE" id="PS50850"/>
    </source>
</evidence>
<dbReference type="PROSITE" id="PS50850">
    <property type="entry name" value="MFS"/>
    <property type="match status" value="1"/>
</dbReference>
<dbReference type="SUPFAM" id="SSF103473">
    <property type="entry name" value="MFS general substrate transporter"/>
    <property type="match status" value="1"/>
</dbReference>
<evidence type="ECO:0000256" key="4">
    <source>
        <dbReference type="ARBA" id="ARBA00022475"/>
    </source>
</evidence>
<evidence type="ECO:0000256" key="14">
    <source>
        <dbReference type="ARBA" id="ARBA00023136"/>
    </source>
</evidence>
<dbReference type="GO" id="GO:0043005">
    <property type="term" value="C:neuron projection"/>
    <property type="evidence" value="ECO:0007669"/>
    <property type="project" value="UniProtKB-KW"/>
</dbReference>
<evidence type="ECO:0000256" key="3">
    <source>
        <dbReference type="ARBA" id="ARBA00022448"/>
    </source>
</evidence>
<dbReference type="FunFam" id="1.20.1250.20:FF:000004">
    <property type="entry name" value="vesicular glutamate transporter 2 isoform X1"/>
    <property type="match status" value="1"/>
</dbReference>
<dbReference type="GO" id="GO:0098700">
    <property type="term" value="P:neurotransmitter loading into synaptic vesicle"/>
    <property type="evidence" value="ECO:0007669"/>
    <property type="project" value="TreeGrafter"/>
</dbReference>
<evidence type="ECO:0000256" key="18">
    <source>
        <dbReference type="ARBA" id="ARBA00023303"/>
    </source>
</evidence>
<dbReference type="GO" id="GO:0005254">
    <property type="term" value="F:chloride channel activity"/>
    <property type="evidence" value="ECO:0007669"/>
    <property type="project" value="UniProtKB-KW"/>
</dbReference>
<evidence type="ECO:0000256" key="11">
    <source>
        <dbReference type="ARBA" id="ARBA00023018"/>
    </source>
</evidence>
<feature type="transmembrane region" description="Helical" evidence="26">
    <location>
        <begin position="375"/>
        <end position="393"/>
    </location>
</feature>
<evidence type="ECO:0000256" key="7">
    <source>
        <dbReference type="ARBA" id="ARBA00022692"/>
    </source>
</evidence>
<evidence type="ECO:0000256" key="24">
    <source>
        <dbReference type="ARBA" id="ARBA00038044"/>
    </source>
</evidence>
<feature type="compositionally biased region" description="Basic residues" evidence="25">
    <location>
        <begin position="539"/>
        <end position="548"/>
    </location>
</feature>
<accession>A0A8C7WHN1</accession>
<keyword evidence="7 26" id="KW-0812">Transmembrane</keyword>
<dbReference type="InterPro" id="IPR036259">
    <property type="entry name" value="MFS_trans_sf"/>
</dbReference>
<comment type="catalytic activity">
    <reaction evidence="22">
        <text>3 Na(+)(out) + phosphate(out) = 3 Na(+)(in) + phosphate(in)</text>
        <dbReference type="Rhea" id="RHEA:71255"/>
        <dbReference type="ChEBI" id="CHEBI:29101"/>
        <dbReference type="ChEBI" id="CHEBI:43474"/>
    </reaction>
</comment>
<comment type="catalytic activity">
    <reaction evidence="20">
        <text>chloride(in) = chloride(out)</text>
        <dbReference type="Rhea" id="RHEA:29823"/>
        <dbReference type="ChEBI" id="CHEBI:17996"/>
    </reaction>
</comment>
<keyword evidence="11" id="KW-0770">Synapse</keyword>
<dbReference type="GO" id="GO:0050803">
    <property type="term" value="P:regulation of synapse structure or activity"/>
    <property type="evidence" value="ECO:0007669"/>
    <property type="project" value="TreeGrafter"/>
</dbReference>
<evidence type="ECO:0000256" key="17">
    <source>
        <dbReference type="ARBA" id="ARBA00023214"/>
    </source>
</evidence>
<evidence type="ECO:0000256" key="23">
    <source>
        <dbReference type="ARBA" id="ARBA00036683"/>
    </source>
</evidence>
<dbReference type="FunFam" id="1.20.1250.20:FF:000005">
    <property type="entry name" value="vesicular glutamate transporter 2 isoform X1"/>
    <property type="match status" value="1"/>
</dbReference>
<dbReference type="InterPro" id="IPR050382">
    <property type="entry name" value="MFS_Na/Anion_cotransporter"/>
</dbReference>
<feature type="transmembrane region" description="Helical" evidence="26">
    <location>
        <begin position="298"/>
        <end position="319"/>
    </location>
</feature>
<keyword evidence="4" id="KW-1003">Cell membrane</keyword>
<organism evidence="28 29">
    <name type="scientific">Oncorhynchus mykiss</name>
    <name type="common">Rainbow trout</name>
    <name type="synonym">Salmo gairdneri</name>
    <dbReference type="NCBI Taxonomy" id="8022"/>
    <lineage>
        <taxon>Eukaryota</taxon>
        <taxon>Metazoa</taxon>
        <taxon>Chordata</taxon>
        <taxon>Craniata</taxon>
        <taxon>Vertebrata</taxon>
        <taxon>Euteleostomi</taxon>
        <taxon>Actinopterygii</taxon>
        <taxon>Neopterygii</taxon>
        <taxon>Teleostei</taxon>
        <taxon>Protacanthopterygii</taxon>
        <taxon>Salmoniformes</taxon>
        <taxon>Salmonidae</taxon>
        <taxon>Salmoninae</taxon>
        <taxon>Oncorhynchus</taxon>
    </lineage>
</organism>
<dbReference type="PANTHER" id="PTHR11662">
    <property type="entry name" value="SOLUTE CARRIER FAMILY 17"/>
    <property type="match status" value="1"/>
</dbReference>
<dbReference type="GO" id="GO:0060076">
    <property type="term" value="C:excitatory synapse"/>
    <property type="evidence" value="ECO:0007669"/>
    <property type="project" value="TreeGrafter"/>
</dbReference>
<keyword evidence="19" id="KW-0968">Cytoplasmic vesicle</keyword>
<keyword evidence="14 26" id="KW-0472">Membrane</keyword>
<keyword evidence="9" id="KW-0769">Symport</keyword>
<feature type="transmembrane region" description="Helical" evidence="26">
    <location>
        <begin position="208"/>
        <end position="228"/>
    </location>
</feature>
<feature type="domain" description="Major facilitator superfamily (MFS) profile" evidence="27">
    <location>
        <begin position="58"/>
        <end position="490"/>
    </location>
</feature>
<keyword evidence="10 26" id="KW-1133">Transmembrane helix</keyword>
<feature type="transmembrane region" description="Helical" evidence="26">
    <location>
        <begin position="399"/>
        <end position="420"/>
    </location>
</feature>
<dbReference type="GO" id="GO:0006814">
    <property type="term" value="P:sodium ion transport"/>
    <property type="evidence" value="ECO:0007669"/>
    <property type="project" value="UniProtKB-KW"/>
</dbReference>
<gene>
    <name evidence="28" type="primary">LOC110522804</name>
</gene>
<evidence type="ECO:0000256" key="12">
    <source>
        <dbReference type="ARBA" id="ARBA00023053"/>
    </source>
</evidence>
<evidence type="ECO:0000256" key="22">
    <source>
        <dbReference type="ARBA" id="ARBA00035839"/>
    </source>
</evidence>
<dbReference type="GeneTree" id="ENSGT00940000158187"/>
<dbReference type="GO" id="GO:0005326">
    <property type="term" value="F:neurotransmitter transmembrane transporter activity"/>
    <property type="evidence" value="ECO:0007669"/>
    <property type="project" value="TreeGrafter"/>
</dbReference>
<evidence type="ECO:0000256" key="26">
    <source>
        <dbReference type="SAM" id="Phobius"/>
    </source>
</evidence>
<evidence type="ECO:0000256" key="19">
    <source>
        <dbReference type="ARBA" id="ARBA00023329"/>
    </source>
</evidence>
<evidence type="ECO:0000256" key="13">
    <source>
        <dbReference type="ARBA" id="ARBA00023065"/>
    </source>
</evidence>
<keyword evidence="5" id="KW-0592">Phosphate transport</keyword>
<reference evidence="28" key="3">
    <citation type="submission" date="2025-09" db="UniProtKB">
        <authorList>
            <consortium name="Ensembl"/>
        </authorList>
    </citation>
    <scope>IDENTIFICATION</scope>
</reference>
<dbReference type="GO" id="GO:0015293">
    <property type="term" value="F:symporter activity"/>
    <property type="evidence" value="ECO:0007669"/>
    <property type="project" value="UniProtKB-KW"/>
</dbReference>
<dbReference type="GO" id="GO:0006817">
    <property type="term" value="P:phosphate ion transport"/>
    <property type="evidence" value="ECO:0007669"/>
    <property type="project" value="UniProtKB-KW"/>
</dbReference>
<dbReference type="GO" id="GO:0005886">
    <property type="term" value="C:plasma membrane"/>
    <property type="evidence" value="ECO:0007669"/>
    <property type="project" value="UniProtKB-SubCell"/>
</dbReference>
<keyword evidence="17" id="KW-0868">Chloride</keyword>
<dbReference type="GO" id="GO:0035249">
    <property type="term" value="P:synaptic transmission, glutamatergic"/>
    <property type="evidence" value="ECO:0007669"/>
    <property type="project" value="TreeGrafter"/>
</dbReference>
<protein>
    <submittedName>
        <fullName evidence="28">Solute carrier family 17 member 8</fullName>
    </submittedName>
</protein>